<organism evidence="2 3">
    <name type="scientific">Trichostrongylus colubriformis</name>
    <name type="common">Black scour worm</name>
    <dbReference type="NCBI Taxonomy" id="6319"/>
    <lineage>
        <taxon>Eukaryota</taxon>
        <taxon>Metazoa</taxon>
        <taxon>Ecdysozoa</taxon>
        <taxon>Nematoda</taxon>
        <taxon>Chromadorea</taxon>
        <taxon>Rhabditida</taxon>
        <taxon>Rhabditina</taxon>
        <taxon>Rhabditomorpha</taxon>
        <taxon>Strongyloidea</taxon>
        <taxon>Trichostrongylidae</taxon>
        <taxon>Trichostrongylus</taxon>
    </lineage>
</organism>
<gene>
    <name evidence="2" type="ORF">GCK32_013623</name>
</gene>
<protein>
    <submittedName>
        <fullName evidence="2">Uncharacterized protein</fullName>
    </submittedName>
</protein>
<dbReference type="AlphaFoldDB" id="A0AAN8J203"/>
<proteinExistence type="predicted"/>
<evidence type="ECO:0000256" key="1">
    <source>
        <dbReference type="SAM" id="MobiDB-lite"/>
    </source>
</evidence>
<accession>A0AAN8J203</accession>
<keyword evidence="3" id="KW-1185">Reference proteome</keyword>
<sequence>TLLQEQLVIQPLVSSHSNDNLNSSRNHGLQQSFAST</sequence>
<evidence type="ECO:0000313" key="2">
    <source>
        <dbReference type="EMBL" id="KAK5977644.1"/>
    </source>
</evidence>
<comment type="caution">
    <text evidence="2">The sequence shown here is derived from an EMBL/GenBank/DDBJ whole genome shotgun (WGS) entry which is preliminary data.</text>
</comment>
<name>A0AAN8J203_TRICO</name>
<dbReference type="EMBL" id="WIXE01010342">
    <property type="protein sequence ID" value="KAK5977644.1"/>
    <property type="molecule type" value="Genomic_DNA"/>
</dbReference>
<dbReference type="Proteomes" id="UP001331761">
    <property type="component" value="Unassembled WGS sequence"/>
</dbReference>
<evidence type="ECO:0000313" key="3">
    <source>
        <dbReference type="Proteomes" id="UP001331761"/>
    </source>
</evidence>
<feature type="region of interest" description="Disordered" evidence="1">
    <location>
        <begin position="15"/>
        <end position="36"/>
    </location>
</feature>
<feature type="non-terminal residue" evidence="2">
    <location>
        <position position="1"/>
    </location>
</feature>
<reference evidence="2 3" key="1">
    <citation type="submission" date="2019-10" db="EMBL/GenBank/DDBJ databases">
        <title>Assembly and Annotation for the nematode Trichostrongylus colubriformis.</title>
        <authorList>
            <person name="Martin J."/>
        </authorList>
    </citation>
    <scope>NUCLEOTIDE SEQUENCE [LARGE SCALE GENOMIC DNA]</scope>
    <source>
        <strain evidence="2">G859</strain>
        <tissue evidence="2">Whole worm</tissue>
    </source>
</reference>